<dbReference type="EMBL" id="JACHJS010000001">
    <property type="protein sequence ID" value="MBB4964862.1"/>
    <property type="molecule type" value="Genomic_DNA"/>
</dbReference>
<gene>
    <name evidence="2" type="ORF">F4559_002221</name>
</gene>
<dbReference type="InterPro" id="IPR043917">
    <property type="entry name" value="DUF5753"/>
</dbReference>
<evidence type="ECO:0000259" key="1">
    <source>
        <dbReference type="Pfam" id="PF19054"/>
    </source>
</evidence>
<dbReference type="AlphaFoldDB" id="A0A7W7WVF0"/>
<name>A0A7W7WVF0_9PSEU</name>
<dbReference type="Pfam" id="PF19054">
    <property type="entry name" value="DUF5753"/>
    <property type="match status" value="1"/>
</dbReference>
<organism evidence="2 3">
    <name type="scientific">Saccharothrix violaceirubra</name>
    <dbReference type="NCBI Taxonomy" id="413306"/>
    <lineage>
        <taxon>Bacteria</taxon>
        <taxon>Bacillati</taxon>
        <taxon>Actinomycetota</taxon>
        <taxon>Actinomycetes</taxon>
        <taxon>Pseudonocardiales</taxon>
        <taxon>Pseudonocardiaceae</taxon>
        <taxon>Saccharothrix</taxon>
    </lineage>
</organism>
<evidence type="ECO:0000313" key="2">
    <source>
        <dbReference type="EMBL" id="MBB4964862.1"/>
    </source>
</evidence>
<dbReference type="Proteomes" id="UP000542674">
    <property type="component" value="Unassembled WGS sequence"/>
</dbReference>
<reference evidence="2 3" key="1">
    <citation type="submission" date="2020-08" db="EMBL/GenBank/DDBJ databases">
        <title>Sequencing the genomes of 1000 actinobacteria strains.</title>
        <authorList>
            <person name="Klenk H.-P."/>
        </authorList>
    </citation>
    <scope>NUCLEOTIDE SEQUENCE [LARGE SCALE GENOMIC DNA]</scope>
    <source>
        <strain evidence="2 3">DSM 45084</strain>
    </source>
</reference>
<sequence>MDAMIRTYLPTAEKADQFRTLARLSRQRSRPRKVVGARDHRYLSLERYASEIRMVYNEIPGLAQTEEYARAALLGSPTIVASTVQAVAAERAERGRNVLHANGPRVWIVLGEDALDRSSGGPEVLRRPLEHLRTLAALPNITLRVITRAAGNVAGLSAGFTLPHTDVGLAFAYITEPLKGDYVRAEDDHMTIFENSWACAASEKDSAAILEARISDRHDRQGQNECGTWRPDFRTCDGARQGGPTPATTRGAWKSRTGCGPCATARTPMRRCGFRLPH</sequence>
<protein>
    <recommendedName>
        <fullName evidence="1">DUF5753 domain-containing protein</fullName>
    </recommendedName>
</protein>
<accession>A0A7W7WVF0</accession>
<evidence type="ECO:0000313" key="3">
    <source>
        <dbReference type="Proteomes" id="UP000542674"/>
    </source>
</evidence>
<comment type="caution">
    <text evidence="2">The sequence shown here is derived from an EMBL/GenBank/DDBJ whole genome shotgun (WGS) entry which is preliminary data.</text>
</comment>
<keyword evidence="3" id="KW-1185">Reference proteome</keyword>
<proteinExistence type="predicted"/>
<feature type="domain" description="DUF5753" evidence="1">
    <location>
        <begin position="41"/>
        <end position="211"/>
    </location>
</feature>